<keyword evidence="2" id="KW-0813">Transport</keyword>
<proteinExistence type="inferred from homology"/>
<dbReference type="Pfam" id="PF01991">
    <property type="entry name" value="vATP-synt_E"/>
    <property type="match status" value="1"/>
</dbReference>
<comment type="similarity">
    <text evidence="1">Belongs to the V-ATPase E subunit family.</text>
</comment>
<evidence type="ECO:0000256" key="2">
    <source>
        <dbReference type="ARBA" id="ARBA00022448"/>
    </source>
</evidence>
<name>A0A8C0Z4H1_CANLF</name>
<protein>
    <submittedName>
        <fullName evidence="4">Uncharacterized protein</fullName>
    </submittedName>
</protein>
<accession>A0A8C0Z4H1</accession>
<sequence length="241" mass="27716">MALLVQCSLVYHIRILYKHSKHILFEGSIIYLTNICGAPTVCKALPQHGADGTCVHEGMHAKSWLMWSFYPFRRTQTHFLFLLSAIVFQAKLEPVAFWPSTAFAMALSNANMQKQIKHMMAFIEQEASEKAEEIDAKSEEEFNIEKGRLVQTQRLKIMEYCEKKEKQIEQQKKIQMSNLMNQARLKVLRARDGLITDLLNEAIPMYKIATKKDLDVHIDQEIAGGVQIYNGNRKKKVSNTL</sequence>
<dbReference type="GO" id="GO:0046961">
    <property type="term" value="F:proton-transporting ATPase activity, rotational mechanism"/>
    <property type="evidence" value="ECO:0007669"/>
    <property type="project" value="InterPro"/>
</dbReference>
<evidence type="ECO:0000256" key="3">
    <source>
        <dbReference type="ARBA" id="ARBA00023065"/>
    </source>
</evidence>
<evidence type="ECO:0000313" key="4">
    <source>
        <dbReference type="Ensembl" id="ENSCAFP00040035948.1"/>
    </source>
</evidence>
<evidence type="ECO:0000256" key="1">
    <source>
        <dbReference type="ARBA" id="ARBA00005901"/>
    </source>
</evidence>
<dbReference type="Proteomes" id="UP000694542">
    <property type="component" value="Chromosome 34"/>
</dbReference>
<dbReference type="PANTHER" id="PTHR45715">
    <property type="entry name" value="ATPASE H+-TRANSPORTING V1 SUBUNIT E1A-RELATED"/>
    <property type="match status" value="1"/>
</dbReference>
<reference evidence="4" key="1">
    <citation type="submission" date="2018-10" db="EMBL/GenBank/DDBJ databases">
        <title>De novo assembly of a Great Dane genome.</title>
        <authorList>
            <person name="Kidd J.M."/>
            <person name="Pendleton A.L."/>
            <person name="Shen F."/>
            <person name="Emery S."/>
        </authorList>
    </citation>
    <scope>NUCLEOTIDE SEQUENCE [LARGE SCALE GENOMIC DNA]</scope>
    <source>
        <strain evidence="4">Great Dane</strain>
    </source>
</reference>
<dbReference type="AlphaFoldDB" id="A0A8C0Z4H1"/>
<dbReference type="GO" id="GO:0033178">
    <property type="term" value="C:proton-transporting two-sector ATPase complex, catalytic domain"/>
    <property type="evidence" value="ECO:0007669"/>
    <property type="project" value="InterPro"/>
</dbReference>
<organism evidence="4 5">
    <name type="scientific">Canis lupus familiaris</name>
    <name type="common">Dog</name>
    <name type="synonym">Canis familiaris</name>
    <dbReference type="NCBI Taxonomy" id="9615"/>
    <lineage>
        <taxon>Eukaryota</taxon>
        <taxon>Metazoa</taxon>
        <taxon>Chordata</taxon>
        <taxon>Craniata</taxon>
        <taxon>Vertebrata</taxon>
        <taxon>Euteleostomi</taxon>
        <taxon>Mammalia</taxon>
        <taxon>Eutheria</taxon>
        <taxon>Laurasiatheria</taxon>
        <taxon>Carnivora</taxon>
        <taxon>Caniformia</taxon>
        <taxon>Canidae</taxon>
        <taxon>Canis</taxon>
    </lineage>
</organism>
<keyword evidence="3" id="KW-0406">Ion transport</keyword>
<dbReference type="Gene3D" id="6.10.250.1620">
    <property type="match status" value="1"/>
</dbReference>
<reference evidence="4" key="2">
    <citation type="submission" date="2025-08" db="UniProtKB">
        <authorList>
            <consortium name="Ensembl"/>
        </authorList>
    </citation>
    <scope>IDENTIFICATION</scope>
</reference>
<dbReference type="InterPro" id="IPR002842">
    <property type="entry name" value="ATPase_V1_Esu"/>
</dbReference>
<dbReference type="Ensembl" id="ENSCAFT00040041224.1">
    <property type="protein sequence ID" value="ENSCAFP00040035948.1"/>
    <property type="gene ID" value="ENSCAFG00040022208.1"/>
</dbReference>
<evidence type="ECO:0000313" key="5">
    <source>
        <dbReference type="Proteomes" id="UP000694542"/>
    </source>
</evidence>